<feature type="compositionally biased region" description="Low complexity" evidence="1">
    <location>
        <begin position="208"/>
        <end position="219"/>
    </location>
</feature>
<dbReference type="Proteomes" id="UP000821866">
    <property type="component" value="Unassembled WGS sequence"/>
</dbReference>
<sequence length="302" mass="31545">MGTPRLPVITFAGPRCHGRCYTTASGSRALYKKTVPACRLCGTVGHRKILARARSPAAAQAAAFRVPAATHDGPRTPIAFQAAPSAVGGHKTGAPGCAGRFRQPVKSGSPRGSQAEDNRGGRGEQNRVRLQGLAPKRAPAAKSNKPELKKADTGHSTNVKPGTPSEPPALVKDFPPLTPVQAQELEAKQVGSSEPVQEAEAEDGDDGSSVTSRLTSVSRQDADTVVGPASITESIGRIESLEHKTEQLEASVAALPTQTMLAVRESFQDMFMAALTPSTSRNMAQVSNSVLKACAALGDRPN</sequence>
<evidence type="ECO:0000313" key="3">
    <source>
        <dbReference type="Proteomes" id="UP000821866"/>
    </source>
</evidence>
<organism evidence="2 3">
    <name type="scientific">Rhipicephalus microplus</name>
    <name type="common">Cattle tick</name>
    <name type="synonym">Boophilus microplus</name>
    <dbReference type="NCBI Taxonomy" id="6941"/>
    <lineage>
        <taxon>Eukaryota</taxon>
        <taxon>Metazoa</taxon>
        <taxon>Ecdysozoa</taxon>
        <taxon>Arthropoda</taxon>
        <taxon>Chelicerata</taxon>
        <taxon>Arachnida</taxon>
        <taxon>Acari</taxon>
        <taxon>Parasitiformes</taxon>
        <taxon>Ixodida</taxon>
        <taxon>Ixodoidea</taxon>
        <taxon>Ixodidae</taxon>
        <taxon>Rhipicephalinae</taxon>
        <taxon>Rhipicephalus</taxon>
        <taxon>Boophilus</taxon>
    </lineage>
</organism>
<dbReference type="VEuPathDB" id="VectorBase:LOC119187243"/>
<feature type="compositionally biased region" description="Acidic residues" evidence="1">
    <location>
        <begin position="197"/>
        <end position="206"/>
    </location>
</feature>
<dbReference type="AlphaFoldDB" id="A0A9J6CXU6"/>
<proteinExistence type="predicted"/>
<gene>
    <name evidence="2" type="ORF">HPB51_028136</name>
</gene>
<accession>A0A9J6CXU6</accession>
<name>A0A9J6CXU6_RHIMP</name>
<dbReference type="EMBL" id="JABSTU010004800">
    <property type="protein sequence ID" value="KAH7955264.1"/>
    <property type="molecule type" value="Genomic_DNA"/>
</dbReference>
<reference evidence="2" key="2">
    <citation type="submission" date="2021-09" db="EMBL/GenBank/DDBJ databases">
        <authorList>
            <person name="Jia N."/>
            <person name="Wang J."/>
            <person name="Shi W."/>
            <person name="Du L."/>
            <person name="Sun Y."/>
            <person name="Zhan W."/>
            <person name="Jiang J."/>
            <person name="Wang Q."/>
            <person name="Zhang B."/>
            <person name="Ji P."/>
            <person name="Sakyi L.B."/>
            <person name="Cui X."/>
            <person name="Yuan T."/>
            <person name="Jiang B."/>
            <person name="Yang W."/>
            <person name="Lam T.T.-Y."/>
            <person name="Chang Q."/>
            <person name="Ding S."/>
            <person name="Wang X."/>
            <person name="Zhu J."/>
            <person name="Ruan X."/>
            <person name="Zhao L."/>
            <person name="Wei J."/>
            <person name="Que T."/>
            <person name="Du C."/>
            <person name="Cheng J."/>
            <person name="Dai P."/>
            <person name="Han X."/>
            <person name="Huang E."/>
            <person name="Gao Y."/>
            <person name="Liu J."/>
            <person name="Shao H."/>
            <person name="Ye R."/>
            <person name="Li L."/>
            <person name="Wei W."/>
            <person name="Wang X."/>
            <person name="Wang C."/>
            <person name="Huo Q."/>
            <person name="Li W."/>
            <person name="Guo W."/>
            <person name="Chen H."/>
            <person name="Chen S."/>
            <person name="Zhou L."/>
            <person name="Zhou L."/>
            <person name="Ni X."/>
            <person name="Tian J."/>
            <person name="Zhou Y."/>
            <person name="Sheng Y."/>
            <person name="Liu T."/>
            <person name="Pan Y."/>
            <person name="Xia L."/>
            <person name="Li J."/>
            <person name="Zhao F."/>
            <person name="Cao W."/>
        </authorList>
    </citation>
    <scope>NUCLEOTIDE SEQUENCE</scope>
    <source>
        <strain evidence="2">Rmic-2018</strain>
        <tissue evidence="2">Larvae</tissue>
    </source>
</reference>
<feature type="region of interest" description="Disordered" evidence="1">
    <location>
        <begin position="83"/>
        <end position="221"/>
    </location>
</feature>
<feature type="compositionally biased region" description="Basic and acidic residues" evidence="1">
    <location>
        <begin position="114"/>
        <end position="127"/>
    </location>
</feature>
<feature type="compositionally biased region" description="Basic and acidic residues" evidence="1">
    <location>
        <begin position="144"/>
        <end position="153"/>
    </location>
</feature>
<evidence type="ECO:0000256" key="1">
    <source>
        <dbReference type="SAM" id="MobiDB-lite"/>
    </source>
</evidence>
<protein>
    <submittedName>
        <fullName evidence="2">Uncharacterized protein</fullName>
    </submittedName>
</protein>
<reference evidence="2" key="1">
    <citation type="journal article" date="2020" name="Cell">
        <title>Large-Scale Comparative Analyses of Tick Genomes Elucidate Their Genetic Diversity and Vector Capacities.</title>
        <authorList>
            <consortium name="Tick Genome and Microbiome Consortium (TIGMIC)"/>
            <person name="Jia N."/>
            <person name="Wang J."/>
            <person name="Shi W."/>
            <person name="Du L."/>
            <person name="Sun Y."/>
            <person name="Zhan W."/>
            <person name="Jiang J.F."/>
            <person name="Wang Q."/>
            <person name="Zhang B."/>
            <person name="Ji P."/>
            <person name="Bell-Sakyi L."/>
            <person name="Cui X.M."/>
            <person name="Yuan T.T."/>
            <person name="Jiang B.G."/>
            <person name="Yang W.F."/>
            <person name="Lam T.T."/>
            <person name="Chang Q.C."/>
            <person name="Ding S.J."/>
            <person name="Wang X.J."/>
            <person name="Zhu J.G."/>
            <person name="Ruan X.D."/>
            <person name="Zhao L."/>
            <person name="Wei J.T."/>
            <person name="Ye R.Z."/>
            <person name="Que T.C."/>
            <person name="Du C.H."/>
            <person name="Zhou Y.H."/>
            <person name="Cheng J.X."/>
            <person name="Dai P.F."/>
            <person name="Guo W.B."/>
            <person name="Han X.H."/>
            <person name="Huang E.J."/>
            <person name="Li L.F."/>
            <person name="Wei W."/>
            <person name="Gao Y.C."/>
            <person name="Liu J.Z."/>
            <person name="Shao H.Z."/>
            <person name="Wang X."/>
            <person name="Wang C.C."/>
            <person name="Yang T.C."/>
            <person name="Huo Q.B."/>
            <person name="Li W."/>
            <person name="Chen H.Y."/>
            <person name="Chen S.E."/>
            <person name="Zhou L.G."/>
            <person name="Ni X.B."/>
            <person name="Tian J.H."/>
            <person name="Sheng Y."/>
            <person name="Liu T."/>
            <person name="Pan Y.S."/>
            <person name="Xia L.Y."/>
            <person name="Li J."/>
            <person name="Zhao F."/>
            <person name="Cao W.C."/>
        </authorList>
    </citation>
    <scope>NUCLEOTIDE SEQUENCE</scope>
    <source>
        <strain evidence="2">Rmic-2018</strain>
    </source>
</reference>
<keyword evidence="3" id="KW-1185">Reference proteome</keyword>
<comment type="caution">
    <text evidence="2">The sequence shown here is derived from an EMBL/GenBank/DDBJ whole genome shotgun (WGS) entry which is preliminary data.</text>
</comment>
<evidence type="ECO:0000313" key="2">
    <source>
        <dbReference type="EMBL" id="KAH7955264.1"/>
    </source>
</evidence>